<dbReference type="Gene3D" id="3.30.450.20">
    <property type="entry name" value="PAS domain"/>
    <property type="match status" value="1"/>
</dbReference>
<dbReference type="PROSITE" id="PS50887">
    <property type="entry name" value="GGDEF"/>
    <property type="match status" value="1"/>
</dbReference>
<dbReference type="Gene3D" id="3.30.70.270">
    <property type="match status" value="1"/>
</dbReference>
<dbReference type="SMART" id="SM00086">
    <property type="entry name" value="PAC"/>
    <property type="match status" value="1"/>
</dbReference>
<dbReference type="InterPro" id="IPR000700">
    <property type="entry name" value="PAS-assoc_C"/>
</dbReference>
<dbReference type="InterPro" id="IPR029787">
    <property type="entry name" value="Nucleotide_cyclase"/>
</dbReference>
<dbReference type="Pfam" id="PF00072">
    <property type="entry name" value="Response_reg"/>
    <property type="match status" value="1"/>
</dbReference>
<accession>A0ABU9C750</accession>
<reference evidence="6 7" key="1">
    <citation type="submission" date="2024-04" db="EMBL/GenBank/DDBJ databases">
        <title>Novel species of the genus Ideonella isolated from streams.</title>
        <authorList>
            <person name="Lu H."/>
        </authorList>
    </citation>
    <scope>NUCLEOTIDE SEQUENCE [LARGE SCALE GENOMIC DNA]</scope>
    <source>
        <strain evidence="6 7">LYT19W</strain>
    </source>
</reference>
<protein>
    <submittedName>
        <fullName evidence="6">EAL domain-containing protein</fullName>
    </submittedName>
</protein>
<dbReference type="CDD" id="cd01948">
    <property type="entry name" value="EAL"/>
    <property type="match status" value="1"/>
</dbReference>
<dbReference type="InterPro" id="IPR001610">
    <property type="entry name" value="PAC"/>
</dbReference>
<dbReference type="Gene3D" id="3.40.50.2300">
    <property type="match status" value="1"/>
</dbReference>
<evidence type="ECO:0000259" key="3">
    <source>
        <dbReference type="PROSITE" id="PS50113"/>
    </source>
</evidence>
<evidence type="ECO:0000256" key="1">
    <source>
        <dbReference type="PROSITE-ProRule" id="PRU00169"/>
    </source>
</evidence>
<keyword evidence="1" id="KW-0597">Phosphoprotein</keyword>
<feature type="domain" description="EAL" evidence="4">
    <location>
        <begin position="469"/>
        <end position="722"/>
    </location>
</feature>
<dbReference type="SMART" id="SM00267">
    <property type="entry name" value="GGDEF"/>
    <property type="match status" value="1"/>
</dbReference>
<sequence length="748" mass="83057">MTPVGASPGPDSTDRPKVLLVDDDEVNLMLVHAALHQFGFDVTDATDGESALMLLGRWVPDLIVLDARMPGLDGFETCRELRRMYGFENVPVLMLTGLDDEASINRAYQVGATDFFVKSNQWSLLAGRLRYMLRSSRTTLELKRSKDKLVMAQHLAAMGSLDWHLRDDHNPLGSVSLSEQALQVLGFPIDVTVSLRDMMRLVVQKDRRQFLRSLRWMVHNTSVIDLTVTVYNAQAQTGKYRHIQVVAEPEFDEFSRCVNYGGIVQDITERRNSEKNLQRVQQYDKLTELPNRQHMRDLMDRALESARRRGQSSAMLLIDLDRFNKINDTLGHSAGDELLLEVGHRLRGCMQGADEPALDVSPLLGGSLPGAVGRIGGDEFAILLPVVSDEAEAVCMARRVMDSLREPVHAAGQEVFATASIGIALYPRDGGSVDELMRSADVAMYAAKQQGRNTSMVYHLSQSGRGLERLELETALHKALERDELLLYYQPQIDVQHNRLVGVEALMRWKRGDQIVPPGSFIDMAEETGLIVPMSEWALREAARQAAIWRDAFGFSETIAVNVPARVFMRSDLLSGLRDAVEAHGLPPSTIQLEITENSLREEESRILSTLHALNDIGVQFSVDDFGTGYSNLRRMAELPIAEIKIDRSFVVDLGSGPKPAMLIATIVALARNMGLRVIAEGVETSSQVRELMSLGCHLMQGYYFSRPVPGDQLQAWAIRHLQNADMPLVADDATAALPVTTPLPGVT</sequence>
<dbReference type="Gene3D" id="3.20.20.450">
    <property type="entry name" value="EAL domain"/>
    <property type="match status" value="1"/>
</dbReference>
<dbReference type="SMART" id="SM00052">
    <property type="entry name" value="EAL"/>
    <property type="match status" value="1"/>
</dbReference>
<name>A0ABU9C750_9BURK</name>
<dbReference type="PANTHER" id="PTHR44757">
    <property type="entry name" value="DIGUANYLATE CYCLASE DGCP"/>
    <property type="match status" value="1"/>
</dbReference>
<evidence type="ECO:0000313" key="6">
    <source>
        <dbReference type="EMBL" id="MEK8047724.1"/>
    </source>
</evidence>
<dbReference type="SUPFAM" id="SSF55073">
    <property type="entry name" value="Nucleotide cyclase"/>
    <property type="match status" value="1"/>
</dbReference>
<dbReference type="CDD" id="cd01949">
    <property type="entry name" value="GGDEF"/>
    <property type="match status" value="1"/>
</dbReference>
<dbReference type="InterPro" id="IPR035919">
    <property type="entry name" value="EAL_sf"/>
</dbReference>
<proteinExistence type="predicted"/>
<dbReference type="Proteomes" id="UP001379945">
    <property type="component" value="Unassembled WGS sequence"/>
</dbReference>
<dbReference type="InterPro" id="IPR043128">
    <property type="entry name" value="Rev_trsase/Diguanyl_cyclase"/>
</dbReference>
<organism evidence="6 7">
    <name type="scientific">Ideonella margarita</name>
    <dbReference type="NCBI Taxonomy" id="2984191"/>
    <lineage>
        <taxon>Bacteria</taxon>
        <taxon>Pseudomonadati</taxon>
        <taxon>Pseudomonadota</taxon>
        <taxon>Betaproteobacteria</taxon>
        <taxon>Burkholderiales</taxon>
        <taxon>Sphaerotilaceae</taxon>
        <taxon>Ideonella</taxon>
    </lineage>
</organism>
<keyword evidence="7" id="KW-1185">Reference proteome</keyword>
<feature type="modified residue" description="4-aspartylphosphate" evidence="1">
    <location>
        <position position="66"/>
    </location>
</feature>
<dbReference type="InterPro" id="IPR000160">
    <property type="entry name" value="GGDEF_dom"/>
</dbReference>
<dbReference type="InterPro" id="IPR001633">
    <property type="entry name" value="EAL_dom"/>
</dbReference>
<dbReference type="NCBIfam" id="TIGR00254">
    <property type="entry name" value="GGDEF"/>
    <property type="match status" value="1"/>
</dbReference>
<dbReference type="RefSeq" id="WP_341400030.1">
    <property type="nucleotide sequence ID" value="NZ_JBBUTI010000010.1"/>
</dbReference>
<dbReference type="InterPro" id="IPR052155">
    <property type="entry name" value="Biofilm_reg_signaling"/>
</dbReference>
<dbReference type="PROSITE" id="PS50113">
    <property type="entry name" value="PAC"/>
    <property type="match status" value="1"/>
</dbReference>
<dbReference type="PANTHER" id="PTHR44757:SF2">
    <property type="entry name" value="BIOFILM ARCHITECTURE MAINTENANCE PROTEIN MBAA"/>
    <property type="match status" value="1"/>
</dbReference>
<dbReference type="PROSITE" id="PS50110">
    <property type="entry name" value="RESPONSE_REGULATORY"/>
    <property type="match status" value="1"/>
</dbReference>
<dbReference type="InterPro" id="IPR035965">
    <property type="entry name" value="PAS-like_dom_sf"/>
</dbReference>
<dbReference type="SUPFAM" id="SSF55785">
    <property type="entry name" value="PYP-like sensor domain (PAS domain)"/>
    <property type="match status" value="1"/>
</dbReference>
<dbReference type="SMART" id="SM00448">
    <property type="entry name" value="REC"/>
    <property type="match status" value="1"/>
</dbReference>
<dbReference type="Pfam" id="PF00990">
    <property type="entry name" value="GGDEF"/>
    <property type="match status" value="2"/>
</dbReference>
<dbReference type="InterPro" id="IPR001789">
    <property type="entry name" value="Sig_transdc_resp-reg_receiver"/>
</dbReference>
<evidence type="ECO:0000259" key="4">
    <source>
        <dbReference type="PROSITE" id="PS50883"/>
    </source>
</evidence>
<dbReference type="PROSITE" id="PS50883">
    <property type="entry name" value="EAL"/>
    <property type="match status" value="1"/>
</dbReference>
<feature type="domain" description="Response regulatory" evidence="2">
    <location>
        <begin position="17"/>
        <end position="133"/>
    </location>
</feature>
<dbReference type="InterPro" id="IPR011006">
    <property type="entry name" value="CheY-like_superfamily"/>
</dbReference>
<feature type="domain" description="PAC" evidence="3">
    <location>
        <begin position="224"/>
        <end position="279"/>
    </location>
</feature>
<evidence type="ECO:0000259" key="5">
    <source>
        <dbReference type="PROSITE" id="PS50887"/>
    </source>
</evidence>
<dbReference type="EMBL" id="JBBUTI010000010">
    <property type="protein sequence ID" value="MEK8047724.1"/>
    <property type="molecule type" value="Genomic_DNA"/>
</dbReference>
<dbReference type="SUPFAM" id="SSF141868">
    <property type="entry name" value="EAL domain-like"/>
    <property type="match status" value="1"/>
</dbReference>
<gene>
    <name evidence="6" type="ORF">AACH00_15280</name>
</gene>
<dbReference type="Pfam" id="PF00563">
    <property type="entry name" value="EAL"/>
    <property type="match status" value="1"/>
</dbReference>
<evidence type="ECO:0000259" key="2">
    <source>
        <dbReference type="PROSITE" id="PS50110"/>
    </source>
</evidence>
<dbReference type="SUPFAM" id="SSF52172">
    <property type="entry name" value="CheY-like"/>
    <property type="match status" value="1"/>
</dbReference>
<comment type="caution">
    <text evidence="6">The sequence shown here is derived from an EMBL/GenBank/DDBJ whole genome shotgun (WGS) entry which is preliminary data.</text>
</comment>
<feature type="domain" description="GGDEF" evidence="5">
    <location>
        <begin position="311"/>
        <end position="460"/>
    </location>
</feature>
<dbReference type="CDD" id="cd17574">
    <property type="entry name" value="REC_OmpR"/>
    <property type="match status" value="1"/>
</dbReference>
<evidence type="ECO:0000313" key="7">
    <source>
        <dbReference type="Proteomes" id="UP001379945"/>
    </source>
</evidence>